<evidence type="ECO:0000313" key="4">
    <source>
        <dbReference type="Ensembl" id="ENSACLP00000009368.2"/>
    </source>
</evidence>
<organism evidence="4 5">
    <name type="scientific">Astatotilapia calliptera</name>
    <name type="common">Eastern happy</name>
    <name type="synonym">Chromis callipterus</name>
    <dbReference type="NCBI Taxonomy" id="8154"/>
    <lineage>
        <taxon>Eukaryota</taxon>
        <taxon>Metazoa</taxon>
        <taxon>Chordata</taxon>
        <taxon>Craniata</taxon>
        <taxon>Vertebrata</taxon>
        <taxon>Euteleostomi</taxon>
        <taxon>Actinopterygii</taxon>
        <taxon>Neopterygii</taxon>
        <taxon>Teleostei</taxon>
        <taxon>Neoteleostei</taxon>
        <taxon>Acanthomorphata</taxon>
        <taxon>Ovalentaria</taxon>
        <taxon>Cichlomorphae</taxon>
        <taxon>Cichliformes</taxon>
        <taxon>Cichlidae</taxon>
        <taxon>African cichlids</taxon>
        <taxon>Pseudocrenilabrinae</taxon>
        <taxon>Haplochromini</taxon>
        <taxon>Astatotilapia</taxon>
    </lineage>
</organism>
<evidence type="ECO:0000256" key="1">
    <source>
        <dbReference type="SAM" id="MobiDB-lite"/>
    </source>
</evidence>
<evidence type="ECO:0000259" key="2">
    <source>
        <dbReference type="Pfam" id="PF14893"/>
    </source>
</evidence>
<proteinExistence type="predicted"/>
<protein>
    <submittedName>
        <fullName evidence="4">Uncharacterized protein</fullName>
    </submittedName>
</protein>
<dbReference type="Pfam" id="PF14893">
    <property type="entry name" value="PNMA"/>
    <property type="match status" value="1"/>
</dbReference>
<dbReference type="Proteomes" id="UP000265100">
    <property type="component" value="Chromosome 10"/>
</dbReference>
<dbReference type="GeneTree" id="ENSGT01030000234522"/>
<evidence type="ECO:0000259" key="3">
    <source>
        <dbReference type="Pfam" id="PF20846"/>
    </source>
</evidence>
<feature type="compositionally biased region" description="Polar residues" evidence="1">
    <location>
        <begin position="378"/>
        <end position="388"/>
    </location>
</feature>
<dbReference type="Pfam" id="PF20846">
    <property type="entry name" value="PNMA_N"/>
    <property type="match status" value="1"/>
</dbReference>
<name>A0A3P8NX57_ASTCA</name>
<reference evidence="5" key="2">
    <citation type="submission" date="2023-03" db="EMBL/GenBank/DDBJ databases">
        <authorList>
            <consortium name="Wellcome Sanger Institute Data Sharing"/>
        </authorList>
    </citation>
    <scope>NUCLEOTIDE SEQUENCE [LARGE SCALE GENOMIC DNA]</scope>
</reference>
<reference evidence="4" key="4">
    <citation type="submission" date="2025-09" db="UniProtKB">
        <authorList>
            <consortium name="Ensembl"/>
        </authorList>
    </citation>
    <scope>IDENTIFICATION</scope>
</reference>
<feature type="region of interest" description="Disordered" evidence="1">
    <location>
        <begin position="378"/>
        <end position="401"/>
    </location>
</feature>
<reference evidence="4 5" key="1">
    <citation type="submission" date="2018-05" db="EMBL/GenBank/DDBJ databases">
        <authorList>
            <person name="Datahose"/>
        </authorList>
    </citation>
    <scope>NUCLEOTIDE SEQUENCE</scope>
</reference>
<feature type="domain" description="Paraneoplastic antigen Ma-like N-terminal" evidence="3">
    <location>
        <begin position="9"/>
        <end position="95"/>
    </location>
</feature>
<feature type="domain" description="Paraneoplastic antigen Ma-like C-terminal" evidence="2">
    <location>
        <begin position="154"/>
        <end position="314"/>
    </location>
</feature>
<keyword evidence="5" id="KW-1185">Reference proteome</keyword>
<dbReference type="AlphaFoldDB" id="A0A3P8NX57"/>
<dbReference type="InterPro" id="IPR048271">
    <property type="entry name" value="PNMA_N"/>
</dbReference>
<dbReference type="Ensembl" id="ENSACLT00000009586.2">
    <property type="protein sequence ID" value="ENSACLP00000009368.2"/>
    <property type="gene ID" value="ENSACLG00000006397.2"/>
</dbReference>
<reference evidence="4" key="3">
    <citation type="submission" date="2025-08" db="UniProtKB">
        <authorList>
            <consortium name="Ensembl"/>
        </authorList>
    </citation>
    <scope>IDENTIFICATION</scope>
</reference>
<dbReference type="InterPro" id="IPR026523">
    <property type="entry name" value="PNMA"/>
</dbReference>
<sequence length="401" mass="45148">MHSELFEELQKWSRGETLDEAHTLMVLTPEGVEIDQIEHTLESVKALGRVRVRGWRYNKALDRLTVLCEAKEKVDATRIPPEVYPTGAGEPWSIIVTAEASPREDFSQSKSKRGTEAQENGNSAESIIRAVGDLLAKMERPSSEGSSYRRLRMFSGTIPTPVGEETFEQWLEQAHLMVEESDSSAKEKRRRIIESLKGPALAVVKAVRTADPDISPEQCLEAVTKAFGSAETGEDLYFAFRLLQQQPQEKLSDFLRRLEQSLSRVVSCGGIEAHRVDRARVEQLLRGAVYSDMMLVQLKLRDRKETPPSFVELLSEIRSEEEYEASWAKLHLVAHKGSADGKVVALRKRVKRLQQKLDAREQRSVVFSPVLRVEPSRSDLNSARTGSTSDKESNFCWPSGV</sequence>
<feature type="region of interest" description="Disordered" evidence="1">
    <location>
        <begin position="101"/>
        <end position="124"/>
    </location>
</feature>
<dbReference type="PANTHER" id="PTHR23095">
    <property type="entry name" value="PARANEOPLASTIC ANTIGEN"/>
    <property type="match status" value="1"/>
</dbReference>
<dbReference type="InterPro" id="IPR048270">
    <property type="entry name" value="PNMA_C"/>
</dbReference>
<dbReference type="PANTHER" id="PTHR23095:SF51">
    <property type="entry name" value="PARANEOPLASTIC ANTIGEN MA1 HOMOLOG-RELATED"/>
    <property type="match status" value="1"/>
</dbReference>
<dbReference type="STRING" id="8154.ENSACLP00000009368"/>
<accession>A0A3P8NX57</accession>
<evidence type="ECO:0000313" key="5">
    <source>
        <dbReference type="Proteomes" id="UP000265100"/>
    </source>
</evidence>